<proteinExistence type="predicted"/>
<gene>
    <name evidence="1" type="ORF">GCM10017635_09350</name>
</gene>
<evidence type="ECO:0000313" key="1">
    <source>
        <dbReference type="EMBL" id="GLK63465.1"/>
    </source>
</evidence>
<keyword evidence="2" id="KW-1185">Reference proteome</keyword>
<accession>A0AAD3RT60</accession>
<reference evidence="1" key="2">
    <citation type="submission" date="2023-01" db="EMBL/GenBank/DDBJ databases">
        <authorList>
            <person name="Sun Q."/>
            <person name="Evtushenko L."/>
        </authorList>
    </citation>
    <scope>NUCLEOTIDE SEQUENCE</scope>
    <source>
        <strain evidence="1">VKM B-2222</strain>
    </source>
</reference>
<protein>
    <submittedName>
        <fullName evidence="1">Uncharacterized protein</fullName>
    </submittedName>
</protein>
<sequence length="97" mass="10859">MTDVNIATVDQLFSIALKAIEADEMEQLAALEKADLHAAYKDFKVRNGIDHIAIGTPEWNAMMDETKGEYDASEAARRKAYNAKRRLKSAIARYRAA</sequence>
<dbReference type="RefSeq" id="WP_271179300.1">
    <property type="nucleotide sequence ID" value="NZ_BSFH01000017.1"/>
</dbReference>
<dbReference type="EMBL" id="BSFH01000017">
    <property type="protein sequence ID" value="GLK63465.1"/>
    <property type="molecule type" value="Genomic_DNA"/>
</dbReference>
<organism evidence="1 2">
    <name type="scientific">Paracoccus kondratievae</name>
    <dbReference type="NCBI Taxonomy" id="135740"/>
    <lineage>
        <taxon>Bacteria</taxon>
        <taxon>Pseudomonadati</taxon>
        <taxon>Pseudomonadota</taxon>
        <taxon>Alphaproteobacteria</taxon>
        <taxon>Rhodobacterales</taxon>
        <taxon>Paracoccaceae</taxon>
        <taxon>Paracoccus</taxon>
    </lineage>
</organism>
<reference evidence="1" key="1">
    <citation type="journal article" date="2014" name="Int. J. Syst. Evol. Microbiol.">
        <title>Complete genome sequence of Corynebacterium casei LMG S-19264T (=DSM 44701T), isolated from a smear-ripened cheese.</title>
        <authorList>
            <consortium name="US DOE Joint Genome Institute (JGI-PGF)"/>
            <person name="Walter F."/>
            <person name="Albersmeier A."/>
            <person name="Kalinowski J."/>
            <person name="Ruckert C."/>
        </authorList>
    </citation>
    <scope>NUCLEOTIDE SEQUENCE</scope>
    <source>
        <strain evidence="1">VKM B-2222</strain>
    </source>
</reference>
<comment type="caution">
    <text evidence="1">The sequence shown here is derived from an EMBL/GenBank/DDBJ whole genome shotgun (WGS) entry which is preliminary data.</text>
</comment>
<evidence type="ECO:0000313" key="2">
    <source>
        <dbReference type="Proteomes" id="UP001143349"/>
    </source>
</evidence>
<dbReference type="AlphaFoldDB" id="A0AAD3RT60"/>
<name>A0AAD3RT60_9RHOB</name>
<dbReference type="Proteomes" id="UP001143349">
    <property type="component" value="Unassembled WGS sequence"/>
</dbReference>